<accession>A0A6F9D9E4</accession>
<evidence type="ECO:0000256" key="5">
    <source>
        <dbReference type="SAM" id="MobiDB-lite"/>
    </source>
</evidence>
<dbReference type="Pfam" id="PF13401">
    <property type="entry name" value="AAA_22"/>
    <property type="match status" value="1"/>
</dbReference>
<dbReference type="InterPro" id="IPR054425">
    <property type="entry name" value="Cdc6_ORC1-like_ATPase_lid"/>
</dbReference>
<dbReference type="GO" id="GO:0033314">
    <property type="term" value="P:mitotic DNA replication checkpoint signaling"/>
    <property type="evidence" value="ECO:0007669"/>
    <property type="project" value="TreeGrafter"/>
</dbReference>
<evidence type="ECO:0000313" key="8">
    <source>
        <dbReference type="EMBL" id="CAB3229273.1"/>
    </source>
</evidence>
<dbReference type="SMART" id="SM01074">
    <property type="entry name" value="Cdc6_C"/>
    <property type="match status" value="1"/>
</dbReference>
<keyword evidence="3" id="KW-0235">DNA replication</keyword>
<dbReference type="PANTHER" id="PTHR10763">
    <property type="entry name" value="CELL DIVISION CONTROL PROTEIN 6-RELATED"/>
    <property type="match status" value="1"/>
</dbReference>
<dbReference type="InterPro" id="IPR049945">
    <property type="entry name" value="AAA_22"/>
</dbReference>
<dbReference type="Gene3D" id="1.10.8.60">
    <property type="match status" value="1"/>
</dbReference>
<protein>
    <submittedName>
        <fullName evidence="8">Cell division control protein 6 homolog</fullName>
    </submittedName>
</protein>
<evidence type="ECO:0000259" key="6">
    <source>
        <dbReference type="SMART" id="SM00382"/>
    </source>
</evidence>
<dbReference type="InterPro" id="IPR050311">
    <property type="entry name" value="ORC1/CDC6"/>
</dbReference>
<dbReference type="Pfam" id="PF22606">
    <property type="entry name" value="Cdc6-ORC-like_ATPase_lid"/>
    <property type="match status" value="1"/>
</dbReference>
<dbReference type="GO" id="GO:0005634">
    <property type="term" value="C:nucleus"/>
    <property type="evidence" value="ECO:0007669"/>
    <property type="project" value="TreeGrafter"/>
</dbReference>
<dbReference type="InterPro" id="IPR003593">
    <property type="entry name" value="AAA+_ATPase"/>
</dbReference>
<evidence type="ECO:0000259" key="7">
    <source>
        <dbReference type="SMART" id="SM01074"/>
    </source>
</evidence>
<dbReference type="GO" id="GO:0051301">
    <property type="term" value="P:cell division"/>
    <property type="evidence" value="ECO:0007669"/>
    <property type="project" value="UniProtKB-KW"/>
</dbReference>
<name>A0A6F9D9E4_9ASCI</name>
<organism evidence="8">
    <name type="scientific">Phallusia mammillata</name>
    <dbReference type="NCBI Taxonomy" id="59560"/>
    <lineage>
        <taxon>Eukaryota</taxon>
        <taxon>Metazoa</taxon>
        <taxon>Chordata</taxon>
        <taxon>Tunicata</taxon>
        <taxon>Ascidiacea</taxon>
        <taxon>Phlebobranchia</taxon>
        <taxon>Ascidiidae</taxon>
        <taxon>Phallusia</taxon>
    </lineage>
</organism>
<feature type="domain" description="Cdc6 C-terminal" evidence="7">
    <location>
        <begin position="567"/>
        <end position="647"/>
    </location>
</feature>
<dbReference type="AlphaFoldDB" id="A0A6F9D9E4"/>
<dbReference type="InterPro" id="IPR015163">
    <property type="entry name" value="Cdc6_C"/>
</dbReference>
<dbReference type="InterPro" id="IPR027417">
    <property type="entry name" value="P-loop_NTPase"/>
</dbReference>
<dbReference type="CDD" id="cd08768">
    <property type="entry name" value="Cdc6_C"/>
    <property type="match status" value="1"/>
</dbReference>
<dbReference type="EMBL" id="LR783768">
    <property type="protein sequence ID" value="CAB3229273.1"/>
    <property type="molecule type" value="mRNA"/>
</dbReference>
<reference evidence="8" key="1">
    <citation type="submission" date="2020-04" db="EMBL/GenBank/DDBJ databases">
        <authorList>
            <person name="Neveu A P."/>
        </authorList>
    </citation>
    <scope>NUCLEOTIDE SEQUENCE</scope>
    <source>
        <tissue evidence="8">Whole embryo</tissue>
    </source>
</reference>
<evidence type="ECO:0000256" key="1">
    <source>
        <dbReference type="ARBA" id="ARBA00006184"/>
    </source>
</evidence>
<evidence type="ECO:0000256" key="4">
    <source>
        <dbReference type="ARBA" id="ARBA00023306"/>
    </source>
</evidence>
<gene>
    <name evidence="8" type="primary">Cdc6</name>
</gene>
<dbReference type="InterPro" id="IPR036390">
    <property type="entry name" value="WH_DNA-bd_sf"/>
</dbReference>
<dbReference type="FunFam" id="3.40.50.300:FF:000547">
    <property type="entry name" value="Cell division control protein"/>
    <property type="match status" value="1"/>
</dbReference>
<dbReference type="SUPFAM" id="SSF46785">
    <property type="entry name" value="Winged helix' DNA-binding domain"/>
    <property type="match status" value="1"/>
</dbReference>
<dbReference type="Pfam" id="PF09079">
    <property type="entry name" value="WHD_Cdc6"/>
    <property type="match status" value="1"/>
</dbReference>
<keyword evidence="2 8" id="KW-0132">Cell division</keyword>
<dbReference type="CDD" id="cd00009">
    <property type="entry name" value="AAA"/>
    <property type="match status" value="1"/>
</dbReference>
<dbReference type="SUPFAM" id="SSF52540">
    <property type="entry name" value="P-loop containing nucleoside triphosphate hydrolases"/>
    <property type="match status" value="1"/>
</dbReference>
<dbReference type="Gene3D" id="1.10.10.10">
    <property type="entry name" value="Winged helix-like DNA-binding domain superfamily/Winged helix DNA-binding domain"/>
    <property type="match status" value="1"/>
</dbReference>
<proteinExistence type="evidence at transcript level"/>
<feature type="region of interest" description="Disordered" evidence="5">
    <location>
        <begin position="137"/>
        <end position="225"/>
    </location>
</feature>
<dbReference type="Gene3D" id="3.40.50.300">
    <property type="entry name" value="P-loop containing nucleotide triphosphate hydrolases"/>
    <property type="match status" value="1"/>
</dbReference>
<dbReference type="GO" id="GO:0003688">
    <property type="term" value="F:DNA replication origin binding"/>
    <property type="evidence" value="ECO:0007669"/>
    <property type="project" value="TreeGrafter"/>
</dbReference>
<feature type="compositionally biased region" description="Polar residues" evidence="5">
    <location>
        <begin position="147"/>
        <end position="166"/>
    </location>
</feature>
<comment type="similarity">
    <text evidence="1">Belongs to the CDC6/cdc18 family.</text>
</comment>
<dbReference type="FunFam" id="1.10.10.10:FF:000265">
    <property type="entry name" value="Cell division control protein"/>
    <property type="match status" value="1"/>
</dbReference>
<evidence type="ECO:0000256" key="2">
    <source>
        <dbReference type="ARBA" id="ARBA00022618"/>
    </source>
</evidence>
<sequence length="661" mass="72678">MAFRTRSGKLYGTPDVALAKKCLGVSKAALTKSASKRLNLLGQQLPELEGHSLIDDNVLDEIFKLSPVSPVKRCKENIKPSVSNCRILLSPLRSLTLYSPRSKKVEAAQSAFVKNRLNLALSGSTIPTSGYCTQLQKSPTKLPLGDVSNTLNFSSPQKDNSSSPKKQVSPKRSLDASLKTASPSPTKKQKINKLKTLEVPSRKTDGSEKCSSPRKKEVSDSKQSTRKVLIETQHHNVPVKEIKVNVKSPIKHGHKDSSFSKIKHALHNAAPATLVGRGSEISEITNFISDHANNRTAGSLYISGAPGTGKSACMMNILSQTKVKAMVGQIINVNCMSIRSAASIYQCIASQLGALSRQSKTSRSALKYIENHLTSSGEMILLFLDEMDQLDSKHQEVLYTMFGWSSLKNSRMILIGIANSLDLTDRILPRLQARSDCKPNLMNFQPYTKDQLVKILQARVQQAKNKNNLSDPSLIDPMAIQFCARKVAAMTGDARKALDVCRRAVEVVETSRNKSTDTNSSVPQKVGLQQISNIMQGVYDSSNLCQQKTSCEQDNDDTFPLQQKLVVCTLFLLCKTSKCKEVPMGKLHESYTTICKKRQVPAVGQSEFVSLCELVESRGILSTRKAKQVRQSKVKLNMQEKDVEFALKGKALLSSILQLGL</sequence>
<dbReference type="InterPro" id="IPR036388">
    <property type="entry name" value="WH-like_DNA-bd_sf"/>
</dbReference>
<dbReference type="PANTHER" id="PTHR10763:SF26">
    <property type="entry name" value="CELL DIVISION CONTROL PROTEIN 6 HOMOLOG"/>
    <property type="match status" value="1"/>
</dbReference>
<dbReference type="SMART" id="SM00382">
    <property type="entry name" value="AAA"/>
    <property type="match status" value="1"/>
</dbReference>
<feature type="domain" description="AAA+ ATPase" evidence="6">
    <location>
        <begin position="296"/>
        <end position="434"/>
    </location>
</feature>
<dbReference type="GO" id="GO:0006270">
    <property type="term" value="P:DNA replication initiation"/>
    <property type="evidence" value="ECO:0007669"/>
    <property type="project" value="TreeGrafter"/>
</dbReference>
<dbReference type="GO" id="GO:0016887">
    <property type="term" value="F:ATP hydrolysis activity"/>
    <property type="evidence" value="ECO:0007669"/>
    <property type="project" value="InterPro"/>
</dbReference>
<evidence type="ECO:0000256" key="3">
    <source>
        <dbReference type="ARBA" id="ARBA00022705"/>
    </source>
</evidence>
<keyword evidence="4" id="KW-0131">Cell cycle</keyword>